<dbReference type="EMBL" id="MU002144">
    <property type="protein sequence ID" value="KAF2789350.1"/>
    <property type="molecule type" value="Genomic_DNA"/>
</dbReference>
<proteinExistence type="predicted"/>
<gene>
    <name evidence="2" type="ORF">K505DRAFT_253540</name>
</gene>
<organism evidence="2 3">
    <name type="scientific">Melanomma pulvis-pyrius CBS 109.77</name>
    <dbReference type="NCBI Taxonomy" id="1314802"/>
    <lineage>
        <taxon>Eukaryota</taxon>
        <taxon>Fungi</taxon>
        <taxon>Dikarya</taxon>
        <taxon>Ascomycota</taxon>
        <taxon>Pezizomycotina</taxon>
        <taxon>Dothideomycetes</taxon>
        <taxon>Pleosporomycetidae</taxon>
        <taxon>Pleosporales</taxon>
        <taxon>Melanommataceae</taxon>
        <taxon>Melanomma</taxon>
    </lineage>
</organism>
<keyword evidence="1" id="KW-1133">Transmembrane helix</keyword>
<dbReference type="InterPro" id="IPR029058">
    <property type="entry name" value="AB_hydrolase_fold"/>
</dbReference>
<dbReference type="OrthoDB" id="446723at2759"/>
<keyword evidence="1" id="KW-0812">Transmembrane</keyword>
<dbReference type="Gene3D" id="3.40.50.1820">
    <property type="entry name" value="alpha/beta hydrolase"/>
    <property type="match status" value="1"/>
</dbReference>
<reference evidence="2" key="1">
    <citation type="journal article" date="2020" name="Stud. Mycol.">
        <title>101 Dothideomycetes genomes: a test case for predicting lifestyles and emergence of pathogens.</title>
        <authorList>
            <person name="Haridas S."/>
            <person name="Albert R."/>
            <person name="Binder M."/>
            <person name="Bloem J."/>
            <person name="Labutti K."/>
            <person name="Salamov A."/>
            <person name="Andreopoulos B."/>
            <person name="Baker S."/>
            <person name="Barry K."/>
            <person name="Bills G."/>
            <person name="Bluhm B."/>
            <person name="Cannon C."/>
            <person name="Castanera R."/>
            <person name="Culley D."/>
            <person name="Daum C."/>
            <person name="Ezra D."/>
            <person name="Gonzalez J."/>
            <person name="Henrissat B."/>
            <person name="Kuo A."/>
            <person name="Liang C."/>
            <person name="Lipzen A."/>
            <person name="Lutzoni F."/>
            <person name="Magnuson J."/>
            <person name="Mondo S."/>
            <person name="Nolan M."/>
            <person name="Ohm R."/>
            <person name="Pangilinan J."/>
            <person name="Park H.-J."/>
            <person name="Ramirez L."/>
            <person name="Alfaro M."/>
            <person name="Sun H."/>
            <person name="Tritt A."/>
            <person name="Yoshinaga Y."/>
            <person name="Zwiers L.-H."/>
            <person name="Turgeon B."/>
            <person name="Goodwin S."/>
            <person name="Spatafora J."/>
            <person name="Crous P."/>
            <person name="Grigoriev I."/>
        </authorList>
    </citation>
    <scope>NUCLEOTIDE SEQUENCE</scope>
    <source>
        <strain evidence="2">CBS 109.77</strain>
    </source>
</reference>
<dbReference type="AlphaFoldDB" id="A0A6A6WYP8"/>
<evidence type="ECO:0000313" key="3">
    <source>
        <dbReference type="Proteomes" id="UP000799757"/>
    </source>
</evidence>
<keyword evidence="3" id="KW-1185">Reference proteome</keyword>
<keyword evidence="1" id="KW-0472">Membrane</keyword>
<dbReference type="PANTHER" id="PTHR12277">
    <property type="entry name" value="ALPHA/BETA HYDROLASE DOMAIN-CONTAINING PROTEIN"/>
    <property type="match status" value="1"/>
</dbReference>
<dbReference type="SUPFAM" id="SSF53474">
    <property type="entry name" value="alpha/beta-Hydrolases"/>
    <property type="match status" value="1"/>
</dbReference>
<name>A0A6A6WYP8_9PLEO</name>
<feature type="transmembrane region" description="Helical" evidence="1">
    <location>
        <begin position="12"/>
        <end position="34"/>
    </location>
</feature>
<dbReference type="Proteomes" id="UP000799757">
    <property type="component" value="Unassembled WGS sequence"/>
</dbReference>
<evidence type="ECO:0000313" key="2">
    <source>
        <dbReference type="EMBL" id="KAF2789350.1"/>
    </source>
</evidence>
<protein>
    <submittedName>
        <fullName evidence="2">Uncharacterized protein</fullName>
    </submittedName>
</protein>
<accession>A0A6A6WYP8</accession>
<dbReference type="PANTHER" id="PTHR12277:SF81">
    <property type="entry name" value="PROTEIN ABHD13"/>
    <property type="match status" value="1"/>
</dbReference>
<evidence type="ECO:0000256" key="1">
    <source>
        <dbReference type="SAM" id="Phobius"/>
    </source>
</evidence>
<sequence>MVSIHPTLKKGYWSLAGLGGVYAIFLLLLTNPWFQRHALYSHKLHSGFWHNVSNPESFGFAKGQVTPFHLKTSDGETLYCWHVLPLDVYLENELEIVQKSSGLVEDLTKTVGYKLLKSDPESRVVVNFHGNAGHVAQGFRTSTYRSLAGIPHSHTLTCDYRGFGHSTLVNAPHIPTETGLITDGVSLISYLLTTLQHPSTRTVLLGQSLGTAVTAASALYFTTPTSPLLPAIPAPSPNLPLPHAEPFAAIVLVAPFPSLPILLQSYKILGIIPVLSPLRGYPKISSFVSRKILDLWPTQDRLSALLTAATETKAPVRLSILHARNDQDISFQLSESVYTGLESLFLGKENVVSEQERRSIHGGERVKRGAFAYRKVEDAGVAGEAGRSVELEVVRYGGHNEVVGFAQVSLAVRRAFREAEGGIGAAR</sequence>